<evidence type="ECO:0000256" key="3">
    <source>
        <dbReference type="ARBA" id="ARBA00023004"/>
    </source>
</evidence>
<evidence type="ECO:0000259" key="5">
    <source>
        <dbReference type="PROSITE" id="PS51918"/>
    </source>
</evidence>
<dbReference type="SFLD" id="SFLDS00029">
    <property type="entry name" value="Radical_SAM"/>
    <property type="match status" value="1"/>
</dbReference>
<dbReference type="AlphaFoldDB" id="A0A7C4TGU3"/>
<reference evidence="6" key="1">
    <citation type="journal article" date="2020" name="mSystems">
        <title>Genome- and Community-Level Interaction Insights into Carbon Utilization and Element Cycling Functions of Hydrothermarchaeota in Hydrothermal Sediment.</title>
        <authorList>
            <person name="Zhou Z."/>
            <person name="Liu Y."/>
            <person name="Xu W."/>
            <person name="Pan J."/>
            <person name="Luo Z.H."/>
            <person name="Li M."/>
        </authorList>
    </citation>
    <scope>NUCLEOTIDE SEQUENCE [LARGE SCALE GENOMIC DNA]</scope>
    <source>
        <strain evidence="6">SpSt-774</strain>
    </source>
</reference>
<organism evidence="6">
    <name type="scientific">candidate division WOR-3 bacterium</name>
    <dbReference type="NCBI Taxonomy" id="2052148"/>
    <lineage>
        <taxon>Bacteria</taxon>
        <taxon>Bacteria division WOR-3</taxon>
    </lineage>
</organism>
<feature type="domain" description="Radical SAM core" evidence="5">
    <location>
        <begin position="38"/>
        <end position="274"/>
    </location>
</feature>
<dbReference type="SUPFAM" id="SSF102114">
    <property type="entry name" value="Radical SAM enzymes"/>
    <property type="match status" value="1"/>
</dbReference>
<dbReference type="InterPro" id="IPR007197">
    <property type="entry name" value="rSAM"/>
</dbReference>
<dbReference type="CDD" id="cd01335">
    <property type="entry name" value="Radical_SAM"/>
    <property type="match status" value="1"/>
</dbReference>
<dbReference type="InterPro" id="IPR006638">
    <property type="entry name" value="Elp3/MiaA/NifB-like_rSAM"/>
</dbReference>
<name>A0A7C4TGU3_UNCW3</name>
<evidence type="ECO:0000313" key="6">
    <source>
        <dbReference type="EMBL" id="HGV97503.1"/>
    </source>
</evidence>
<dbReference type="EMBL" id="DTGZ01000081">
    <property type="protein sequence ID" value="HGV97503.1"/>
    <property type="molecule type" value="Genomic_DNA"/>
</dbReference>
<dbReference type="Pfam" id="PF04055">
    <property type="entry name" value="Radical_SAM"/>
    <property type="match status" value="1"/>
</dbReference>
<gene>
    <name evidence="6" type="ORF">ENV60_04330</name>
</gene>
<evidence type="ECO:0000256" key="2">
    <source>
        <dbReference type="ARBA" id="ARBA00022723"/>
    </source>
</evidence>
<dbReference type="GO" id="GO:0003824">
    <property type="term" value="F:catalytic activity"/>
    <property type="evidence" value="ECO:0007669"/>
    <property type="project" value="InterPro"/>
</dbReference>
<proteinExistence type="predicted"/>
<keyword evidence="3" id="KW-0408">Iron</keyword>
<dbReference type="PROSITE" id="PS51918">
    <property type="entry name" value="RADICAL_SAM"/>
    <property type="match status" value="1"/>
</dbReference>
<sequence>MTGTGAQNWRKRESPEYIRISLAAAMVLGFKNGLFYRNAKSPCINILLTYDHGCAGNCAYCGLSMKRPGQFTEKSFIRVEWNVYEFEQVMDRIVQKKFEIERICISMVTNKRAVADTVKLINLIHKRIDIPISVLSAPTVLKKEDFCKFKSEGAERIGIAVDTATPHLFERFRGKGVRGPHRWERYWQALKEAVEIFGRGNVGVHLIVGLGESEKEMVETIQNAHNNGIETHLFTFFPEPDSLLAAHQPPPIGQYRRIQLARYLINNNLATMNDLIFDQKGRITEFLLDKNELSRIIETGKPFMTSGCPNKNGEVACNRPYSDCLPGEDIRNFPFTPEKTDIEKIKRELFS</sequence>
<dbReference type="SFLD" id="SFLDG01098">
    <property type="entry name" value="Uncharacterised_Radical_SAM_Su"/>
    <property type="match status" value="1"/>
</dbReference>
<keyword evidence="4" id="KW-0411">Iron-sulfur</keyword>
<dbReference type="GO" id="GO:0051536">
    <property type="term" value="F:iron-sulfur cluster binding"/>
    <property type="evidence" value="ECO:0007669"/>
    <property type="project" value="UniProtKB-KW"/>
</dbReference>
<dbReference type="InterPro" id="IPR058240">
    <property type="entry name" value="rSAM_sf"/>
</dbReference>
<dbReference type="InterPro" id="IPR013785">
    <property type="entry name" value="Aldolase_TIM"/>
</dbReference>
<dbReference type="SMART" id="SM00729">
    <property type="entry name" value="Elp3"/>
    <property type="match status" value="1"/>
</dbReference>
<dbReference type="Gene3D" id="3.20.20.70">
    <property type="entry name" value="Aldolase class I"/>
    <property type="match status" value="1"/>
</dbReference>
<protein>
    <submittedName>
        <fullName evidence="6">Radical SAM protein</fullName>
    </submittedName>
</protein>
<accession>A0A7C4TGU3</accession>
<evidence type="ECO:0000256" key="1">
    <source>
        <dbReference type="ARBA" id="ARBA00022691"/>
    </source>
</evidence>
<keyword evidence="1" id="KW-0949">S-adenosyl-L-methionine</keyword>
<comment type="caution">
    <text evidence="6">The sequence shown here is derived from an EMBL/GenBank/DDBJ whole genome shotgun (WGS) entry which is preliminary data.</text>
</comment>
<keyword evidence="2" id="KW-0479">Metal-binding</keyword>
<evidence type="ECO:0000256" key="4">
    <source>
        <dbReference type="ARBA" id="ARBA00023014"/>
    </source>
</evidence>
<dbReference type="GO" id="GO:0046872">
    <property type="term" value="F:metal ion binding"/>
    <property type="evidence" value="ECO:0007669"/>
    <property type="project" value="UniProtKB-KW"/>
</dbReference>